<dbReference type="Gene3D" id="1.25.40.10">
    <property type="entry name" value="Tetratricopeptide repeat domain"/>
    <property type="match status" value="1"/>
</dbReference>
<dbReference type="NCBIfam" id="TIGR01716">
    <property type="entry name" value="RGG_Cterm"/>
    <property type="match status" value="1"/>
</dbReference>
<sequence length="327" mass="38197">MQSLGQTFHELRKSKNLTLKEVADDEISMAVISKFENDQTMLGVDRFLHLLQQINVTTTDFFYRYRQSDEHNKNAWSQFSEDGSELPEIFDVLAPYADVFQISSDESQSMAQKILSLQTYIKLMEQELKRNPSLTNRLKISLAKAALKIHQSNMKDHFSTHQEMLPIIDYLGEVDVWTAFELLFFISTSIYMDVDDAMMLFSRFMKQADFYVRLTDLRNLGYSVCFTLFSIMVAHRTYDNAKIVLEKFDDLLSKDTDLEAQFAIMSLFLHGWYLYVTGQEDVGKDKCNTVLQLCKTLHLNVDSRSYREIYVNMQDKESAMIYSRIFD</sequence>
<evidence type="ECO:0000259" key="1">
    <source>
        <dbReference type="PROSITE" id="PS50943"/>
    </source>
</evidence>
<feature type="domain" description="HTH cro/C1-type" evidence="1">
    <location>
        <begin position="10"/>
        <end position="61"/>
    </location>
</feature>
<evidence type="ECO:0000313" key="2">
    <source>
        <dbReference type="EMBL" id="MYV17134.1"/>
    </source>
</evidence>
<comment type="caution">
    <text evidence="2">The sequence shown here is derived from an EMBL/GenBank/DDBJ whole genome shotgun (WGS) entry which is preliminary data.</text>
</comment>
<dbReference type="InterPro" id="IPR001387">
    <property type="entry name" value="Cro/C1-type_HTH"/>
</dbReference>
<dbReference type="InterPro" id="IPR010057">
    <property type="entry name" value="Transcription_activator_Rgg_C"/>
</dbReference>
<protein>
    <submittedName>
        <fullName evidence="2">Helix-turn-helix domain-containing protein</fullName>
    </submittedName>
</protein>
<proteinExistence type="predicted"/>
<dbReference type="CDD" id="cd00093">
    <property type="entry name" value="HTH_XRE"/>
    <property type="match status" value="1"/>
</dbReference>
<dbReference type="SMART" id="SM00530">
    <property type="entry name" value="HTH_XRE"/>
    <property type="match status" value="1"/>
</dbReference>
<evidence type="ECO:0000313" key="3">
    <source>
        <dbReference type="Proteomes" id="UP000449209"/>
    </source>
</evidence>
<dbReference type="GO" id="GO:0003677">
    <property type="term" value="F:DNA binding"/>
    <property type="evidence" value="ECO:0007669"/>
    <property type="project" value="InterPro"/>
</dbReference>
<dbReference type="EMBL" id="WEZQ01000009">
    <property type="protein sequence ID" value="MYV17134.1"/>
    <property type="molecule type" value="Genomic_DNA"/>
</dbReference>
<gene>
    <name evidence="2" type="ORF">GB993_06410</name>
</gene>
<accession>A0A6N9I344</accession>
<dbReference type="InterPro" id="IPR010982">
    <property type="entry name" value="Lambda_DNA-bd_dom_sf"/>
</dbReference>
<dbReference type="RefSeq" id="WP_161003558.1">
    <property type="nucleotide sequence ID" value="NZ_WEZQ01000009.1"/>
</dbReference>
<dbReference type="OrthoDB" id="2296017at2"/>
<dbReference type="Pfam" id="PF21259">
    <property type="entry name" value="Rgg_C"/>
    <property type="match status" value="1"/>
</dbReference>
<organism evidence="2 3">
    <name type="scientific">Furfurilactobacillus milii</name>
    <dbReference type="NCBI Taxonomy" id="2888272"/>
    <lineage>
        <taxon>Bacteria</taxon>
        <taxon>Bacillati</taxon>
        <taxon>Bacillota</taxon>
        <taxon>Bacilli</taxon>
        <taxon>Lactobacillales</taxon>
        <taxon>Lactobacillaceae</taxon>
        <taxon>Furfurilactobacillus</taxon>
    </lineage>
</organism>
<reference evidence="2 3" key="1">
    <citation type="journal article" date="2019" name="Appl. Environ. Microbiol.">
        <title>Genetic determinants of hydroxycinnamic acid metabolism in heterofermentative lactobacilli.</title>
        <authorList>
            <person name="Gaur G."/>
            <person name="Oh J.H."/>
            <person name="Filannino P."/>
            <person name="Gobbetti M."/>
            <person name="van Pijkeren J.P."/>
            <person name="Ganzle M.G."/>
        </authorList>
    </citation>
    <scope>NUCLEOTIDE SEQUENCE [LARGE SCALE GENOMIC DNA]</scope>
    <source>
        <strain evidence="2 3">C5</strain>
    </source>
</reference>
<dbReference type="PANTHER" id="PTHR37038">
    <property type="entry name" value="TRANSCRIPTIONAL REGULATOR-RELATED"/>
    <property type="match status" value="1"/>
</dbReference>
<dbReference type="InterPro" id="IPR011990">
    <property type="entry name" value="TPR-like_helical_dom_sf"/>
</dbReference>
<dbReference type="PROSITE" id="PS50943">
    <property type="entry name" value="HTH_CROC1"/>
    <property type="match status" value="1"/>
</dbReference>
<dbReference type="Proteomes" id="UP000449209">
    <property type="component" value="Unassembled WGS sequence"/>
</dbReference>
<dbReference type="SUPFAM" id="SSF47413">
    <property type="entry name" value="lambda repressor-like DNA-binding domains"/>
    <property type="match status" value="1"/>
</dbReference>
<dbReference type="AlphaFoldDB" id="A0A6N9I344"/>
<dbReference type="InterPro" id="IPR053163">
    <property type="entry name" value="HTH-type_regulator_Rgg"/>
</dbReference>
<name>A0A6N9I344_9LACO</name>